<dbReference type="EMBL" id="CP034998">
    <property type="protein sequence ID" value="QAS79596.1"/>
    <property type="molecule type" value="Genomic_DNA"/>
</dbReference>
<dbReference type="NCBIfam" id="TIGR00654">
    <property type="entry name" value="PhzF_family"/>
    <property type="match status" value="1"/>
</dbReference>
<dbReference type="Pfam" id="PF02567">
    <property type="entry name" value="PhzC-PhzF"/>
    <property type="match status" value="1"/>
</dbReference>
<comment type="similarity">
    <text evidence="1">Belongs to the PhzF family.</text>
</comment>
<dbReference type="GO" id="GO:0005737">
    <property type="term" value="C:cytoplasm"/>
    <property type="evidence" value="ECO:0007669"/>
    <property type="project" value="TreeGrafter"/>
</dbReference>
<feature type="active site" evidence="2">
    <location>
        <position position="47"/>
    </location>
</feature>
<dbReference type="RefSeq" id="WP_054184917.1">
    <property type="nucleotide sequence ID" value="NZ_CP034998.1"/>
</dbReference>
<dbReference type="GO" id="GO:0016853">
    <property type="term" value="F:isomerase activity"/>
    <property type="evidence" value="ECO:0007669"/>
    <property type="project" value="TreeGrafter"/>
</dbReference>
<evidence type="ECO:0000313" key="3">
    <source>
        <dbReference type="EMBL" id="QAS79596.1"/>
    </source>
</evidence>
<dbReference type="PANTHER" id="PTHR13774">
    <property type="entry name" value="PHENAZINE BIOSYNTHESIS PROTEIN"/>
    <property type="match status" value="1"/>
</dbReference>
<dbReference type="AlphaFoldDB" id="A0AAE5WPI6"/>
<sequence length="307" mass="32459">MDTLSYVTVDVFTSTRFEGNPLAVIADARGLSDAAMQRIATEFNYSEVTFVLPPENPENSARVRIFTPTMEVPFAGHPNVGTAYVLGQQAEIFGKPAGEKLRFEEKAGIVEVSLKRTGGRVAAAAIRAPQPLTVGDTIADETIARCISLEPGAVVTTTHAPIFTSVGLNFAVAEVSGLEALAAARPNLAGFQAAAGRQTTSGHDFSLFVYARTSENPWHIRARMFAPLDNVPEDPATGSASAALGAYLVSLAPDADMNVRTTVEQGVEMGRRSFIALDVVKSGGTVTDVVISGSCVDVMRGEIILQD</sequence>
<evidence type="ECO:0000313" key="4">
    <source>
        <dbReference type="Proteomes" id="UP000220927"/>
    </source>
</evidence>
<proteinExistence type="inferred from homology"/>
<dbReference type="Proteomes" id="UP000220927">
    <property type="component" value="Chromosome"/>
</dbReference>
<dbReference type="SUPFAM" id="SSF54506">
    <property type="entry name" value="Diaminopimelate epimerase-like"/>
    <property type="match status" value="1"/>
</dbReference>
<dbReference type="InterPro" id="IPR003719">
    <property type="entry name" value="Phenazine_PhzF-like"/>
</dbReference>
<dbReference type="Gene3D" id="3.10.310.10">
    <property type="entry name" value="Diaminopimelate Epimerase, Chain A, domain 1"/>
    <property type="match status" value="2"/>
</dbReference>
<dbReference type="KEGG" id="rad:CO657_16685"/>
<protein>
    <submittedName>
        <fullName evidence="3">PhzF family phenazine biosynthesis protein</fullName>
    </submittedName>
</protein>
<organism evidence="3 4">
    <name type="scientific">Rhizobium acidisoli</name>
    <dbReference type="NCBI Taxonomy" id="1538158"/>
    <lineage>
        <taxon>Bacteria</taxon>
        <taxon>Pseudomonadati</taxon>
        <taxon>Pseudomonadota</taxon>
        <taxon>Alphaproteobacteria</taxon>
        <taxon>Hyphomicrobiales</taxon>
        <taxon>Rhizobiaceae</taxon>
        <taxon>Rhizobium/Agrobacterium group</taxon>
        <taxon>Rhizobium</taxon>
    </lineage>
</organism>
<reference evidence="3 4" key="1">
    <citation type="submission" date="2019-01" db="EMBL/GenBank/DDBJ databases">
        <title>Genomic insights into the origins and evolution of symbiotic genes in the Phaseolus vulgaris microsymbionts.</title>
        <authorList>
            <person name="Tong W."/>
        </authorList>
    </citation>
    <scope>NUCLEOTIDE SEQUENCE [LARGE SCALE GENOMIC DNA]</scope>
    <source>
        <strain evidence="3 4">FH23</strain>
    </source>
</reference>
<dbReference type="PANTHER" id="PTHR13774:SF32">
    <property type="entry name" value="ANTISENSE-ENHANCING SEQUENCE 1"/>
    <property type="match status" value="1"/>
</dbReference>
<dbReference type="PIRSF" id="PIRSF016184">
    <property type="entry name" value="PhzC_PhzF"/>
    <property type="match status" value="1"/>
</dbReference>
<keyword evidence="4" id="KW-1185">Reference proteome</keyword>
<name>A0AAE5WPI6_9HYPH</name>
<evidence type="ECO:0000256" key="2">
    <source>
        <dbReference type="PIRSR" id="PIRSR016184-1"/>
    </source>
</evidence>
<accession>A0AAE5WPI6</accession>
<evidence type="ECO:0000256" key="1">
    <source>
        <dbReference type="ARBA" id="ARBA00008270"/>
    </source>
</evidence>
<gene>
    <name evidence="3" type="ORF">CO657_16685</name>
</gene>